<evidence type="ECO:0000256" key="6">
    <source>
        <dbReference type="SAM" id="MobiDB-lite"/>
    </source>
</evidence>
<dbReference type="InterPro" id="IPR056569">
    <property type="entry name" value="ArlJ-like"/>
</dbReference>
<keyword evidence="9" id="KW-0966">Cell projection</keyword>
<keyword evidence="2" id="KW-1003">Cell membrane</keyword>
<feature type="domain" description="Type II secretion system protein GspF" evidence="8">
    <location>
        <begin position="481"/>
        <end position="605"/>
    </location>
</feature>
<dbReference type="Proteomes" id="UP000199320">
    <property type="component" value="Unassembled WGS sequence"/>
</dbReference>
<dbReference type="InterPro" id="IPR018076">
    <property type="entry name" value="T2SS_GspF_dom"/>
</dbReference>
<name>A0A1G6XCV8_9EURY</name>
<evidence type="ECO:0000256" key="5">
    <source>
        <dbReference type="ARBA" id="ARBA00023136"/>
    </source>
</evidence>
<keyword evidence="9" id="KW-0969">Cilium</keyword>
<proteinExistence type="predicted"/>
<dbReference type="InterPro" id="IPR042094">
    <property type="entry name" value="T2SS_GspF_sf"/>
</dbReference>
<keyword evidence="4 7" id="KW-1133">Transmembrane helix</keyword>
<comment type="subcellular location">
    <subcellularLocation>
        <location evidence="1">Cell membrane</location>
        <topology evidence="1">Multi-pass membrane protein</topology>
    </subcellularLocation>
</comment>
<keyword evidence="5 7" id="KW-0472">Membrane</keyword>
<feature type="transmembrane region" description="Helical" evidence="7">
    <location>
        <begin position="288"/>
        <end position="314"/>
    </location>
</feature>
<evidence type="ECO:0000256" key="3">
    <source>
        <dbReference type="ARBA" id="ARBA00022692"/>
    </source>
</evidence>
<dbReference type="Proteomes" id="UP000324021">
    <property type="component" value="Unassembled WGS sequence"/>
</dbReference>
<feature type="compositionally biased region" description="Acidic residues" evidence="6">
    <location>
        <begin position="1"/>
        <end position="10"/>
    </location>
</feature>
<keyword evidence="3 7" id="KW-0812">Transmembrane</keyword>
<reference evidence="10" key="2">
    <citation type="submission" date="2016-10" db="EMBL/GenBank/DDBJ databases">
        <authorList>
            <person name="de Groot N.N."/>
        </authorList>
    </citation>
    <scope>NUCLEOTIDE SEQUENCE [LARGE SCALE GENOMIC DNA]</scope>
    <source>
        <strain evidence="10">CDM_6</strain>
    </source>
</reference>
<dbReference type="STRING" id="392421.SAMN04488694_1534"/>
<evidence type="ECO:0000256" key="4">
    <source>
        <dbReference type="ARBA" id="ARBA00022989"/>
    </source>
</evidence>
<feature type="transmembrane region" description="Helical" evidence="7">
    <location>
        <begin position="584"/>
        <end position="610"/>
    </location>
</feature>
<evidence type="ECO:0000256" key="7">
    <source>
        <dbReference type="SAM" id="Phobius"/>
    </source>
</evidence>
<feature type="compositionally biased region" description="Basic and acidic residues" evidence="6">
    <location>
        <begin position="26"/>
        <end position="39"/>
    </location>
</feature>
<keyword evidence="9" id="KW-0282">Flagellum</keyword>
<dbReference type="RefSeq" id="WP_223174787.1">
    <property type="nucleotide sequence ID" value="NZ_FMZP01000045.1"/>
</dbReference>
<protein>
    <submittedName>
        <fullName evidence="9">Flagellar protein FlaJ</fullName>
    </submittedName>
</protein>
<gene>
    <name evidence="10" type="ORF">SAMN04488694_1534</name>
    <name evidence="9" type="ORF">SAMN05192552_104514</name>
</gene>
<reference evidence="11 12" key="1">
    <citation type="submission" date="2016-10" db="EMBL/GenBank/DDBJ databases">
        <authorList>
            <person name="Varghese N."/>
            <person name="Submissions S."/>
        </authorList>
    </citation>
    <scope>NUCLEOTIDE SEQUENCE [LARGE SCALE GENOMIC DNA]</scope>
    <source>
        <strain evidence="9 12">CDM_1</strain>
        <strain evidence="11">CDM_6</strain>
    </source>
</reference>
<feature type="transmembrane region" description="Helical" evidence="7">
    <location>
        <begin position="637"/>
        <end position="656"/>
    </location>
</feature>
<organism evidence="9 12">
    <name type="scientific">Natrinema hispanicum</name>
    <dbReference type="NCBI Taxonomy" id="392421"/>
    <lineage>
        <taxon>Archaea</taxon>
        <taxon>Methanobacteriati</taxon>
        <taxon>Methanobacteriota</taxon>
        <taxon>Stenosarchaea group</taxon>
        <taxon>Halobacteria</taxon>
        <taxon>Halobacteriales</taxon>
        <taxon>Natrialbaceae</taxon>
        <taxon>Natrinema</taxon>
    </lineage>
</organism>
<evidence type="ECO:0000313" key="12">
    <source>
        <dbReference type="Proteomes" id="UP000324021"/>
    </source>
</evidence>
<dbReference type="PANTHER" id="PTHR35402:SF1">
    <property type="entry name" value="TYPE II SECRETION SYSTEM PROTEIN GSPF DOMAIN-CONTAINING PROTEIN"/>
    <property type="match status" value="1"/>
</dbReference>
<evidence type="ECO:0000313" key="9">
    <source>
        <dbReference type="EMBL" id="SDD75126.1"/>
    </source>
</evidence>
<dbReference type="GO" id="GO:0005886">
    <property type="term" value="C:plasma membrane"/>
    <property type="evidence" value="ECO:0007669"/>
    <property type="project" value="UniProtKB-SubCell"/>
</dbReference>
<feature type="transmembrane region" description="Helical" evidence="7">
    <location>
        <begin position="668"/>
        <end position="685"/>
    </location>
</feature>
<accession>A0A1G6XCV8</accession>
<feature type="transmembrane region" description="Helical" evidence="7">
    <location>
        <begin position="445"/>
        <end position="463"/>
    </location>
</feature>
<evidence type="ECO:0000313" key="11">
    <source>
        <dbReference type="Proteomes" id="UP000199320"/>
    </source>
</evidence>
<feature type="transmembrane region" description="Helical" evidence="7">
    <location>
        <begin position="131"/>
        <end position="154"/>
    </location>
</feature>
<dbReference type="Gene3D" id="1.20.81.30">
    <property type="entry name" value="Type II secretion system (T2SS), domain F"/>
    <property type="match status" value="1"/>
</dbReference>
<evidence type="ECO:0000259" key="8">
    <source>
        <dbReference type="Pfam" id="PF00482"/>
    </source>
</evidence>
<feature type="region of interest" description="Disordered" evidence="6">
    <location>
        <begin position="354"/>
        <end position="376"/>
    </location>
</feature>
<feature type="transmembrane region" description="Helical" evidence="7">
    <location>
        <begin position="320"/>
        <end position="341"/>
    </location>
</feature>
<dbReference type="Pfam" id="PF00482">
    <property type="entry name" value="T2SSF"/>
    <property type="match status" value="2"/>
</dbReference>
<evidence type="ECO:0000256" key="1">
    <source>
        <dbReference type="ARBA" id="ARBA00004651"/>
    </source>
</evidence>
<evidence type="ECO:0000313" key="10">
    <source>
        <dbReference type="EMBL" id="SEU12285.1"/>
    </source>
</evidence>
<feature type="transmembrane region" description="Helical" evidence="7">
    <location>
        <begin position="406"/>
        <end position="425"/>
    </location>
</feature>
<feature type="domain" description="Type II secretion system protein GspF" evidence="8">
    <location>
        <begin position="175"/>
        <end position="303"/>
    </location>
</feature>
<dbReference type="EMBL" id="FMZP01000045">
    <property type="protein sequence ID" value="SDD75126.1"/>
    <property type="molecule type" value="Genomic_DNA"/>
</dbReference>
<sequence>MDETPLEETDQPAAHAQPSVGVDADDATRQLTDRRPDDQLRDGLADEYGRIRAYFKGRTKRYRTLQHRLKQAHIRTTVDKYLAESAVRSLQAAGGGAVLAVVVLIAVAVIAGNFDRIHAVTGSTPMETAVWAVLSVSSLAIVCGGVTWGWIVHYRPRRLVSTRRSEIELGLPSAITFLYAMSGGGVDIITAVRALADEQAVYGEIADEFDLIAREMELFGNDLHTAIENTRDRTPSEALQQFLTNLLGVLESGGDVSRFLGDAIDEQTEIALQKQETFVERLGLISEVFIAGFVAGPLFLIITLLVLGLLGGIGTLEIAVVIYVVLPLSAVGFFLFVDLFAHAPRLTASKAANGQTQEGSIGRSVPSADESLEDSTRYRTYQQRHLRTRVLEHLTNGIEDITRRPLLGFAITVPLGVVLAAGVVLSGRVRPTGAAIVVEPVMTTLWLAVLPGLVASVPVSVLYERNRRQERQIVDQFPDILETLANANRMGVTLTDAFNLLSTAGTGPLSDELTTVRNDIVWNHDPSKAFRRLAGRLPIPQVAPTLTIIAKGNRISSDLHEILEIAAEELQIHARMNAARRNEVGPYLAIVFIGSLVYLFIIVVLSVSFLDPMAAVAASSSGSMEASPATISIDVDVFRTIFFHSALIQGIVAGLIGGKLAENNLLGGLKYAISLSVLVTVVFLAL</sequence>
<dbReference type="AlphaFoldDB" id="A0A1G6XCV8"/>
<dbReference type="PANTHER" id="PTHR35402">
    <property type="entry name" value="INTEGRAL MEMBRANE PROTEIN-RELATED"/>
    <property type="match status" value="1"/>
</dbReference>
<dbReference type="EMBL" id="FOIC01000053">
    <property type="protein sequence ID" value="SEU12285.1"/>
    <property type="molecule type" value="Genomic_DNA"/>
</dbReference>
<keyword evidence="11" id="KW-1185">Reference proteome</keyword>
<feature type="transmembrane region" description="Helical" evidence="7">
    <location>
        <begin position="90"/>
        <end position="111"/>
    </location>
</feature>
<evidence type="ECO:0000256" key="2">
    <source>
        <dbReference type="ARBA" id="ARBA00022475"/>
    </source>
</evidence>
<feature type="region of interest" description="Disordered" evidence="6">
    <location>
        <begin position="1"/>
        <end position="39"/>
    </location>
</feature>